<feature type="compositionally biased region" description="Polar residues" evidence="1">
    <location>
        <begin position="117"/>
        <end position="130"/>
    </location>
</feature>
<name>A0AA38CKT7_TAXCH</name>
<dbReference type="EMBL" id="JAHRHJ020000009">
    <property type="protein sequence ID" value="KAH9302505.1"/>
    <property type="molecule type" value="Genomic_DNA"/>
</dbReference>
<dbReference type="Pfam" id="PF14383">
    <property type="entry name" value="VARLMGL"/>
    <property type="match status" value="1"/>
</dbReference>
<feature type="region of interest" description="Disordered" evidence="1">
    <location>
        <begin position="517"/>
        <end position="536"/>
    </location>
</feature>
<feature type="compositionally biased region" description="Polar residues" evidence="1">
    <location>
        <begin position="271"/>
        <end position="283"/>
    </location>
</feature>
<accession>A0AA38CKT7</accession>
<feature type="region of interest" description="Disordered" evidence="1">
    <location>
        <begin position="628"/>
        <end position="675"/>
    </location>
</feature>
<feature type="region of interest" description="Disordered" evidence="1">
    <location>
        <begin position="28"/>
        <end position="47"/>
    </location>
</feature>
<feature type="non-terminal residue" evidence="4">
    <location>
        <position position="1"/>
    </location>
</feature>
<feature type="domain" description="DUF3741" evidence="2">
    <location>
        <begin position="215"/>
        <end position="258"/>
    </location>
</feature>
<sequence>SESSRISFDVTNESLEIPKIRNAKSEGGLRTYDTRKNPSVKKKAGGLPMKALIAEEMSKESESKRRTPGVVARLMGLEAMPAEALIAEHTQELDNDPQKIIFLKKQQQPKSICDGRTSPQKSRASASKPTQEICLPVSQVKTVNYPNQTAFSCTQDQSHEKQRQELWKEFEALQALRSQDCSKTQQLDELDTQLVEKHMLVPETLDEAKMAFVHQKFIDAKNLATDEKLQQSKEFLDALEVLQSNKDLFLDFLKEPNSFFAKHLQGLHSTLQTPETTRTNIKSANARKPEEELKTEDISHERYPTEGKKLDKQFQKQKGPRSSTEKEEEWRVRSPSSGTKDRYKQYSAESALPKSDACALPTRIVVLKPGPGSAQSARSLSPSSWSPRSEAAFRSLGKGDGGTRDFLQEVRERLKLGIQKNVKDDSKITLDGSRGRIHDGPKDPREVAREIARHVRESITRDLTNDSSELGEVSASFTNFIEKRNLLNGSRTTFGEEGVSSDTGVSSPVTKHALDHTKRFDIPTSHPPSKSDLPESIVNREAKKRLSERLKLSHVDEEKQLSGGNLSTLGKLLALQEDKKPISRPKSVKTNNKINNGVEENEQLDGQVRLELSTDCTYHRDGDIISSESLVGSRSGPLSSTNLDKDNDDLQHGVSESLGRSWSGPLSSTNFDKDNEDIQCRVSEVTRDNAYEMVIDGSRTNLRTEIHKTRNDGSISEGKASSLTGSFLMMGKRSKSRKCDSFIESDTNFQVPLDEVGDTPKAVQVESAKHKRRPEDLHSVEDSESHKQSTDSPDMKYKEFKLSADTGSEASLADTNGRDETILEPLNRCHASVLGDALQSGDQTDYATKVVSPEEPPVNSPTFHSPTKQLPHQEPKCSAINNEKPEQPSPVSVLDSPFQEETPSPKGFKKISSDLQ</sequence>
<feature type="region of interest" description="Disordered" evidence="1">
    <location>
        <begin position="753"/>
        <end position="819"/>
    </location>
</feature>
<feature type="compositionally biased region" description="Low complexity" evidence="1">
    <location>
        <begin position="373"/>
        <end position="392"/>
    </location>
</feature>
<protein>
    <recommendedName>
        <fullName evidence="6">DUF3741 domain-containing protein</fullName>
    </recommendedName>
</protein>
<evidence type="ECO:0008006" key="6">
    <source>
        <dbReference type="Google" id="ProtNLM"/>
    </source>
</evidence>
<evidence type="ECO:0000256" key="1">
    <source>
        <dbReference type="SAM" id="MobiDB-lite"/>
    </source>
</evidence>
<reference evidence="4 5" key="1">
    <citation type="journal article" date="2021" name="Nat. Plants">
        <title>The Taxus genome provides insights into paclitaxel biosynthesis.</title>
        <authorList>
            <person name="Xiong X."/>
            <person name="Gou J."/>
            <person name="Liao Q."/>
            <person name="Li Y."/>
            <person name="Zhou Q."/>
            <person name="Bi G."/>
            <person name="Li C."/>
            <person name="Du R."/>
            <person name="Wang X."/>
            <person name="Sun T."/>
            <person name="Guo L."/>
            <person name="Liang H."/>
            <person name="Lu P."/>
            <person name="Wu Y."/>
            <person name="Zhang Z."/>
            <person name="Ro D.K."/>
            <person name="Shang Y."/>
            <person name="Huang S."/>
            <person name="Yan J."/>
        </authorList>
    </citation>
    <scope>NUCLEOTIDE SEQUENCE [LARGE SCALE GENOMIC DNA]</scope>
    <source>
        <strain evidence="4">Ta-2019</strain>
    </source>
</reference>
<dbReference type="InterPro" id="IPR022212">
    <property type="entry name" value="DUF3741"/>
</dbReference>
<feature type="compositionally biased region" description="Basic and acidic residues" evidence="1">
    <location>
        <begin position="773"/>
        <end position="802"/>
    </location>
</feature>
<dbReference type="Pfam" id="PF12552">
    <property type="entry name" value="DUF3741"/>
    <property type="match status" value="1"/>
</dbReference>
<evidence type="ECO:0000313" key="5">
    <source>
        <dbReference type="Proteomes" id="UP000824469"/>
    </source>
</evidence>
<keyword evidence="5" id="KW-1185">Reference proteome</keyword>
<feature type="region of interest" description="Disordered" evidence="1">
    <location>
        <begin position="369"/>
        <end position="402"/>
    </location>
</feature>
<feature type="non-terminal residue" evidence="4">
    <location>
        <position position="916"/>
    </location>
</feature>
<dbReference type="AlphaFoldDB" id="A0AA38CKT7"/>
<dbReference type="InterPro" id="IPR032795">
    <property type="entry name" value="DUF3741-assoc"/>
</dbReference>
<feature type="compositionally biased region" description="Polar residues" evidence="1">
    <location>
        <begin position="658"/>
        <end position="670"/>
    </location>
</feature>
<dbReference type="PANTHER" id="PTHR46836:SF8">
    <property type="entry name" value="AFADIN"/>
    <property type="match status" value="1"/>
</dbReference>
<feature type="region of interest" description="Disordered" evidence="1">
    <location>
        <begin position="105"/>
        <end position="130"/>
    </location>
</feature>
<dbReference type="OMA" id="NFQRHSG"/>
<feature type="region of interest" description="Disordered" evidence="1">
    <location>
        <begin position="578"/>
        <end position="599"/>
    </location>
</feature>
<feature type="domain" description="DUF3741" evidence="3">
    <location>
        <begin position="60"/>
        <end position="82"/>
    </location>
</feature>
<feature type="compositionally biased region" description="Basic and acidic residues" evidence="1">
    <location>
        <begin position="323"/>
        <end position="332"/>
    </location>
</feature>
<evidence type="ECO:0000259" key="2">
    <source>
        <dbReference type="Pfam" id="PF12552"/>
    </source>
</evidence>
<dbReference type="Proteomes" id="UP000824469">
    <property type="component" value="Unassembled WGS sequence"/>
</dbReference>
<evidence type="ECO:0000259" key="3">
    <source>
        <dbReference type="Pfam" id="PF14383"/>
    </source>
</evidence>
<proteinExistence type="predicted"/>
<organism evidence="4 5">
    <name type="scientific">Taxus chinensis</name>
    <name type="common">Chinese yew</name>
    <name type="synonym">Taxus wallichiana var. chinensis</name>
    <dbReference type="NCBI Taxonomy" id="29808"/>
    <lineage>
        <taxon>Eukaryota</taxon>
        <taxon>Viridiplantae</taxon>
        <taxon>Streptophyta</taxon>
        <taxon>Embryophyta</taxon>
        <taxon>Tracheophyta</taxon>
        <taxon>Spermatophyta</taxon>
        <taxon>Pinopsida</taxon>
        <taxon>Pinidae</taxon>
        <taxon>Conifers II</taxon>
        <taxon>Cupressales</taxon>
        <taxon>Taxaceae</taxon>
        <taxon>Taxus</taxon>
    </lineage>
</organism>
<feature type="compositionally biased region" description="Basic and acidic residues" evidence="1">
    <location>
        <begin position="287"/>
        <end position="314"/>
    </location>
</feature>
<evidence type="ECO:0000313" key="4">
    <source>
        <dbReference type="EMBL" id="KAH9302505.1"/>
    </source>
</evidence>
<comment type="caution">
    <text evidence="4">The sequence shown here is derived from an EMBL/GenBank/DDBJ whole genome shotgun (WGS) entry which is preliminary data.</text>
</comment>
<feature type="compositionally biased region" description="Polar residues" evidence="1">
    <location>
        <begin position="628"/>
        <end position="642"/>
    </location>
</feature>
<feature type="region of interest" description="Disordered" evidence="1">
    <location>
        <begin position="834"/>
        <end position="916"/>
    </location>
</feature>
<gene>
    <name evidence="4" type="ORF">KI387_014088</name>
</gene>
<dbReference type="PANTHER" id="PTHR46836">
    <property type="entry name" value="AFADIN"/>
    <property type="match status" value="1"/>
</dbReference>
<feature type="region of interest" description="Disordered" evidence="1">
    <location>
        <begin position="271"/>
        <end position="354"/>
    </location>
</feature>